<accession>A0A6L7IWG3</accession>
<dbReference type="SUPFAM" id="SSF89155">
    <property type="entry name" value="TorD-like"/>
    <property type="match status" value="1"/>
</dbReference>
<dbReference type="InterPro" id="IPR036411">
    <property type="entry name" value="TorD-like_sf"/>
</dbReference>
<dbReference type="AlphaFoldDB" id="A0A6L7IWG3"/>
<dbReference type="Gene3D" id="1.10.3480.10">
    <property type="entry name" value="TorD-like"/>
    <property type="match status" value="1"/>
</dbReference>
<dbReference type="EMBL" id="CP063310">
    <property type="protein sequence ID" value="QOS67568.1"/>
    <property type="molecule type" value="Genomic_DNA"/>
</dbReference>
<reference evidence="2 3" key="1">
    <citation type="submission" date="2020-10" db="EMBL/GenBank/DDBJ databases">
        <title>Eggerthella sp. nov., isolated from human feces.</title>
        <authorList>
            <person name="Yajun G."/>
        </authorList>
    </citation>
    <scope>NUCLEOTIDE SEQUENCE [LARGE SCALE GENOMIC DNA]</scope>
    <source>
        <strain evidence="2 3">HF-1101</strain>
    </source>
</reference>
<evidence type="ECO:0000313" key="3">
    <source>
        <dbReference type="Proteomes" id="UP000478463"/>
    </source>
</evidence>
<evidence type="ECO:0000313" key="2">
    <source>
        <dbReference type="EMBL" id="QOS67568.1"/>
    </source>
</evidence>
<protein>
    <submittedName>
        <fullName evidence="2">Molecular chaperone TorD family protein</fullName>
    </submittedName>
</protein>
<dbReference type="PANTHER" id="PTHR34227">
    <property type="entry name" value="CHAPERONE PROTEIN YCDY"/>
    <property type="match status" value="1"/>
</dbReference>
<sequence length="247" mass="27439">MRTKDGDIELLAMSRSQAYLWFQAVLGYAPVPAVLEWVLAEENVSALAVFCEADLRFRAAQEAAMLEVEALRAHDDAGRERASAAYARLFVGPEALPVRPWESSWRGSDESLFQERTLEVRRAYFAEGYVCSGYPHVADDHIAIELDFMASLGVRMVEALGRPDALEARRLVHSSHSFLCGHAMAWMPDYAEACSTLPASYGLYVRVVQLLKEFLRLDETALVELGDALEARQGERAYGQGDGCTKS</sequence>
<dbReference type="Proteomes" id="UP000478463">
    <property type="component" value="Chromosome"/>
</dbReference>
<proteinExistence type="predicted"/>
<dbReference type="InterPro" id="IPR050289">
    <property type="entry name" value="TorD/DmsD_chaperones"/>
</dbReference>
<organism evidence="2 3">
    <name type="scientific">Eggerthella guodeyinii</name>
    <dbReference type="NCBI Taxonomy" id="2690837"/>
    <lineage>
        <taxon>Bacteria</taxon>
        <taxon>Bacillati</taxon>
        <taxon>Actinomycetota</taxon>
        <taxon>Coriobacteriia</taxon>
        <taxon>Eggerthellales</taxon>
        <taxon>Eggerthellaceae</taxon>
        <taxon>Eggerthella</taxon>
    </lineage>
</organism>
<dbReference type="RefSeq" id="WP_160943624.1">
    <property type="nucleotide sequence ID" value="NZ_CP063310.1"/>
</dbReference>
<gene>
    <name evidence="2" type="ORF">GS424_013745</name>
</gene>
<dbReference type="InterPro" id="IPR020945">
    <property type="entry name" value="DMSO/NO3_reduct_chaperone"/>
</dbReference>
<evidence type="ECO:0000256" key="1">
    <source>
        <dbReference type="ARBA" id="ARBA00023186"/>
    </source>
</evidence>
<keyword evidence="1" id="KW-0143">Chaperone</keyword>
<dbReference type="KEGG" id="egd:GS424_013745"/>
<dbReference type="PANTHER" id="PTHR34227:SF1">
    <property type="entry name" value="DIMETHYL SULFOXIDE REDUCTASE CHAPERONE-RELATED"/>
    <property type="match status" value="1"/>
</dbReference>
<dbReference type="Pfam" id="PF02613">
    <property type="entry name" value="Nitrate_red_del"/>
    <property type="match status" value="1"/>
</dbReference>
<name>A0A6L7IWG3_9ACTN</name>